<organism evidence="2 3">
    <name type="scientific">Novosphingobium panipatense</name>
    <dbReference type="NCBI Taxonomy" id="428991"/>
    <lineage>
        <taxon>Bacteria</taxon>
        <taxon>Pseudomonadati</taxon>
        <taxon>Pseudomonadota</taxon>
        <taxon>Alphaproteobacteria</taxon>
        <taxon>Sphingomonadales</taxon>
        <taxon>Sphingomonadaceae</taxon>
        <taxon>Novosphingobium</taxon>
    </lineage>
</organism>
<accession>A0ABY1Q131</accession>
<reference evidence="2 3" key="1">
    <citation type="submission" date="2017-05" db="EMBL/GenBank/DDBJ databases">
        <authorList>
            <person name="Varghese N."/>
            <person name="Submissions S."/>
        </authorList>
    </citation>
    <scope>NUCLEOTIDE SEQUENCE [LARGE SCALE GENOMIC DNA]</scope>
    <source>
        <strain evidence="2 3">SM16</strain>
    </source>
</reference>
<evidence type="ECO:0000256" key="1">
    <source>
        <dbReference type="SAM" id="SignalP"/>
    </source>
</evidence>
<evidence type="ECO:0000313" key="2">
    <source>
        <dbReference type="EMBL" id="SMP55877.1"/>
    </source>
</evidence>
<name>A0ABY1Q131_9SPHN</name>
<dbReference type="EMBL" id="FXUI01000002">
    <property type="protein sequence ID" value="SMP55877.1"/>
    <property type="molecule type" value="Genomic_DNA"/>
</dbReference>
<keyword evidence="1" id="KW-0732">Signal</keyword>
<proteinExistence type="predicted"/>
<gene>
    <name evidence="2" type="ORF">SAMN06296065_10250</name>
</gene>
<feature type="signal peptide" evidence="1">
    <location>
        <begin position="1"/>
        <end position="25"/>
    </location>
</feature>
<feature type="chain" id="PRO_5045581715" description="UrcA family protein" evidence="1">
    <location>
        <begin position="26"/>
        <end position="134"/>
    </location>
</feature>
<dbReference type="RefSeq" id="WP_103728886.1">
    <property type="nucleotide sequence ID" value="NZ_FXUI01000002.1"/>
</dbReference>
<sequence length="134" mass="13719">MRALALSLACLGLVAGASGAAPALAAPAKKASPKASAAKPSEQTQSAHAVLYLKVLINALQSDEVKEEAKASLVACLYSHTLQEITTAADEVFTKAAGKVNRDKPAQVLFVLTSVCGFEGDPRNAATSSVPKGR</sequence>
<keyword evidence="3" id="KW-1185">Reference proteome</keyword>
<comment type="caution">
    <text evidence="2">The sequence shown here is derived from an EMBL/GenBank/DDBJ whole genome shotgun (WGS) entry which is preliminary data.</text>
</comment>
<protein>
    <recommendedName>
        <fullName evidence="4">UrcA family protein</fullName>
    </recommendedName>
</protein>
<dbReference type="Proteomes" id="UP001157910">
    <property type="component" value="Unassembled WGS sequence"/>
</dbReference>
<evidence type="ECO:0000313" key="3">
    <source>
        <dbReference type="Proteomes" id="UP001157910"/>
    </source>
</evidence>
<evidence type="ECO:0008006" key="4">
    <source>
        <dbReference type="Google" id="ProtNLM"/>
    </source>
</evidence>